<evidence type="ECO:0000313" key="2">
    <source>
        <dbReference type="Proteomes" id="UP001151760"/>
    </source>
</evidence>
<gene>
    <name evidence="1" type="ORF">Tco_0992531</name>
</gene>
<sequence>MVTIISSYHPQRQLAAIPPGHPHRCHDSPHYRVFVSDGQPTNKCGLGFHREQHQGVFCVRLRWAAEKCPPRGITIVSLVVPQNNTGGVRFGFHIDRVRLVLSQPLGVHAGW</sequence>
<reference evidence="1" key="1">
    <citation type="journal article" date="2022" name="Int. J. Mol. Sci.">
        <title>Draft Genome of Tanacetum Coccineum: Genomic Comparison of Closely Related Tanacetum-Family Plants.</title>
        <authorList>
            <person name="Yamashiro T."/>
            <person name="Shiraishi A."/>
            <person name="Nakayama K."/>
            <person name="Satake H."/>
        </authorList>
    </citation>
    <scope>NUCLEOTIDE SEQUENCE</scope>
</reference>
<accession>A0ABQ5F435</accession>
<organism evidence="1 2">
    <name type="scientific">Tanacetum coccineum</name>
    <dbReference type="NCBI Taxonomy" id="301880"/>
    <lineage>
        <taxon>Eukaryota</taxon>
        <taxon>Viridiplantae</taxon>
        <taxon>Streptophyta</taxon>
        <taxon>Embryophyta</taxon>
        <taxon>Tracheophyta</taxon>
        <taxon>Spermatophyta</taxon>
        <taxon>Magnoliopsida</taxon>
        <taxon>eudicotyledons</taxon>
        <taxon>Gunneridae</taxon>
        <taxon>Pentapetalae</taxon>
        <taxon>asterids</taxon>
        <taxon>campanulids</taxon>
        <taxon>Asterales</taxon>
        <taxon>Asteraceae</taxon>
        <taxon>Asteroideae</taxon>
        <taxon>Anthemideae</taxon>
        <taxon>Anthemidinae</taxon>
        <taxon>Tanacetum</taxon>
    </lineage>
</organism>
<keyword evidence="2" id="KW-1185">Reference proteome</keyword>
<proteinExistence type="predicted"/>
<comment type="caution">
    <text evidence="1">The sequence shown here is derived from an EMBL/GenBank/DDBJ whole genome shotgun (WGS) entry which is preliminary data.</text>
</comment>
<dbReference type="Proteomes" id="UP001151760">
    <property type="component" value="Unassembled WGS sequence"/>
</dbReference>
<protein>
    <submittedName>
        <fullName evidence="1">Uncharacterized protein</fullName>
    </submittedName>
</protein>
<reference evidence="1" key="2">
    <citation type="submission" date="2022-01" db="EMBL/GenBank/DDBJ databases">
        <authorList>
            <person name="Yamashiro T."/>
            <person name="Shiraishi A."/>
            <person name="Satake H."/>
            <person name="Nakayama K."/>
        </authorList>
    </citation>
    <scope>NUCLEOTIDE SEQUENCE</scope>
</reference>
<evidence type="ECO:0000313" key="1">
    <source>
        <dbReference type="EMBL" id="GJT57477.1"/>
    </source>
</evidence>
<name>A0ABQ5F435_9ASTR</name>
<dbReference type="EMBL" id="BQNB010016935">
    <property type="protein sequence ID" value="GJT57477.1"/>
    <property type="molecule type" value="Genomic_DNA"/>
</dbReference>